<reference evidence="1" key="1">
    <citation type="journal article" date="2020" name="G3 (Bethesda)">
        <title>High-Quality Assemblies for Three Invasive Social Wasps from the &lt;i&gt;Vespula&lt;/i&gt; Genus.</title>
        <authorList>
            <person name="Harrop T.W.R."/>
            <person name="Guhlin J."/>
            <person name="McLaughlin G.M."/>
            <person name="Permina E."/>
            <person name="Stockwell P."/>
            <person name="Gilligan J."/>
            <person name="Le Lec M.F."/>
            <person name="Gruber M.A.M."/>
            <person name="Quinn O."/>
            <person name="Lovegrove M."/>
            <person name="Duncan E.J."/>
            <person name="Remnant E.J."/>
            <person name="Van Eeckhoven J."/>
            <person name="Graham B."/>
            <person name="Knapp R.A."/>
            <person name="Langford K.W."/>
            <person name="Kronenberg Z."/>
            <person name="Press M.O."/>
            <person name="Eacker S.M."/>
            <person name="Wilson-Rankin E.E."/>
            <person name="Purcell J."/>
            <person name="Lester P.J."/>
            <person name="Dearden P.K."/>
        </authorList>
    </citation>
    <scope>NUCLEOTIDE SEQUENCE</scope>
    <source>
        <strain evidence="1">Marl-1</strain>
    </source>
</reference>
<dbReference type="EMBL" id="JACSEA010000010">
    <property type="protein sequence ID" value="KAF7390870.1"/>
    <property type="molecule type" value="Genomic_DNA"/>
</dbReference>
<keyword evidence="2" id="KW-1185">Reference proteome</keyword>
<sequence>MTGGTRGSSSAKKCERADMVSSFGDGGSVVMVVVMVGGSGGTVTGNINGHGNGWLVGWLVGETMPRHFLSFLFDIQTKDERNRTKPRIASQYSSSMLTSTTTTITVFSV</sequence>
<proteinExistence type="predicted"/>
<accession>A0A834MZ92</accession>
<organism evidence="1 2">
    <name type="scientific">Vespula vulgaris</name>
    <name type="common">Yellow jacket</name>
    <name type="synonym">Wasp</name>
    <dbReference type="NCBI Taxonomy" id="7454"/>
    <lineage>
        <taxon>Eukaryota</taxon>
        <taxon>Metazoa</taxon>
        <taxon>Ecdysozoa</taxon>
        <taxon>Arthropoda</taxon>
        <taxon>Hexapoda</taxon>
        <taxon>Insecta</taxon>
        <taxon>Pterygota</taxon>
        <taxon>Neoptera</taxon>
        <taxon>Endopterygota</taxon>
        <taxon>Hymenoptera</taxon>
        <taxon>Apocrita</taxon>
        <taxon>Aculeata</taxon>
        <taxon>Vespoidea</taxon>
        <taxon>Vespidae</taxon>
        <taxon>Vespinae</taxon>
        <taxon>Vespula</taxon>
    </lineage>
</organism>
<name>A0A834MZ92_VESVU</name>
<evidence type="ECO:0000313" key="2">
    <source>
        <dbReference type="Proteomes" id="UP000614350"/>
    </source>
</evidence>
<dbReference type="AlphaFoldDB" id="A0A834MZ92"/>
<gene>
    <name evidence="1" type="ORF">HZH66_009350</name>
</gene>
<dbReference type="Proteomes" id="UP000614350">
    <property type="component" value="Unassembled WGS sequence"/>
</dbReference>
<comment type="caution">
    <text evidence="1">The sequence shown here is derived from an EMBL/GenBank/DDBJ whole genome shotgun (WGS) entry which is preliminary data.</text>
</comment>
<protein>
    <submittedName>
        <fullName evidence="1">Uncharacterized protein</fullName>
    </submittedName>
</protein>
<evidence type="ECO:0000313" key="1">
    <source>
        <dbReference type="EMBL" id="KAF7390870.1"/>
    </source>
</evidence>